<dbReference type="InterPro" id="IPR051535">
    <property type="entry name" value="Siderophore_ABC-ATPase"/>
</dbReference>
<evidence type="ECO:0000313" key="12">
    <source>
        <dbReference type="EMBL" id="GAL20170.1"/>
    </source>
</evidence>
<comment type="caution">
    <text evidence="12">The sequence shown here is derived from an EMBL/GenBank/DDBJ whole genome shotgun (WGS) entry which is preliminary data.</text>
</comment>
<keyword evidence="6" id="KW-0547">Nucleotide-binding</keyword>
<dbReference type="PANTHER" id="PTHR42771">
    <property type="entry name" value="IRON(3+)-HYDROXAMATE IMPORT ATP-BINDING PROTEIN FHUC"/>
    <property type="match status" value="1"/>
</dbReference>
<sequence length="260" mass="28575">MSELLASTQVNSNTATLAGKGLVSGYQNTLILNGVDIELKEGKVTSFIGPNGCGKSTLMKTLTGAIKARSGEVSFLGKPLSDWKLKQLAKHIAILPQHPAAPEGVMVEQLVALGRVAHKKWYQGNSERDKQVVSESLASVGLAGYEQRVVSTLSGGERQRVWLAMCLAQEAKWLLLDEPTSYLDLGHQLELLELLQRLNKERGLTIVYVLHELSQAAQFCDELVLMKKGQILKQGSPLDVLTEHTLKTVFKVEVDANYRR</sequence>
<evidence type="ECO:0000256" key="1">
    <source>
        <dbReference type="ARBA" id="ARBA00004202"/>
    </source>
</evidence>
<dbReference type="EMBL" id="BBMR01000005">
    <property type="protein sequence ID" value="GAL20170.1"/>
    <property type="molecule type" value="Genomic_DNA"/>
</dbReference>
<keyword evidence="9" id="KW-0406">Ion transport</keyword>
<proteinExistence type="inferred from homology"/>
<dbReference type="Pfam" id="PF00005">
    <property type="entry name" value="ABC_tran"/>
    <property type="match status" value="1"/>
</dbReference>
<evidence type="ECO:0000256" key="9">
    <source>
        <dbReference type="ARBA" id="ARBA00023065"/>
    </source>
</evidence>
<feature type="domain" description="ABC transporter" evidence="11">
    <location>
        <begin position="17"/>
        <end position="253"/>
    </location>
</feature>
<protein>
    <submittedName>
        <fullName evidence="12">Ferrichrome transport ATP-binding protein FhuC</fullName>
    </submittedName>
</protein>
<organism evidence="12 13">
    <name type="scientific">Vibrio maritimus</name>
    <dbReference type="NCBI Taxonomy" id="990268"/>
    <lineage>
        <taxon>Bacteria</taxon>
        <taxon>Pseudomonadati</taxon>
        <taxon>Pseudomonadota</taxon>
        <taxon>Gammaproteobacteria</taxon>
        <taxon>Vibrionales</taxon>
        <taxon>Vibrionaceae</taxon>
        <taxon>Vibrio</taxon>
    </lineage>
</organism>
<dbReference type="SMART" id="SM00382">
    <property type="entry name" value="AAA"/>
    <property type="match status" value="1"/>
</dbReference>
<dbReference type="FunFam" id="3.40.50.300:FF:000134">
    <property type="entry name" value="Iron-enterobactin ABC transporter ATP-binding protein"/>
    <property type="match status" value="1"/>
</dbReference>
<keyword evidence="10" id="KW-0472">Membrane</keyword>
<evidence type="ECO:0000256" key="5">
    <source>
        <dbReference type="ARBA" id="ARBA00022496"/>
    </source>
</evidence>
<dbReference type="PROSITE" id="PS00211">
    <property type="entry name" value="ABC_TRANSPORTER_1"/>
    <property type="match status" value="1"/>
</dbReference>
<evidence type="ECO:0000256" key="7">
    <source>
        <dbReference type="ARBA" id="ARBA00022840"/>
    </source>
</evidence>
<dbReference type="InterPro" id="IPR027417">
    <property type="entry name" value="P-loop_NTPase"/>
</dbReference>
<dbReference type="PROSITE" id="PS50893">
    <property type="entry name" value="ABC_TRANSPORTER_2"/>
    <property type="match status" value="1"/>
</dbReference>
<evidence type="ECO:0000256" key="4">
    <source>
        <dbReference type="ARBA" id="ARBA00022475"/>
    </source>
</evidence>
<dbReference type="GO" id="GO:0016887">
    <property type="term" value="F:ATP hydrolysis activity"/>
    <property type="evidence" value="ECO:0007669"/>
    <property type="project" value="InterPro"/>
</dbReference>
<evidence type="ECO:0000259" key="11">
    <source>
        <dbReference type="PROSITE" id="PS50893"/>
    </source>
</evidence>
<dbReference type="SUPFAM" id="SSF52540">
    <property type="entry name" value="P-loop containing nucleoside triphosphate hydrolases"/>
    <property type="match status" value="1"/>
</dbReference>
<evidence type="ECO:0000256" key="8">
    <source>
        <dbReference type="ARBA" id="ARBA00023004"/>
    </source>
</evidence>
<dbReference type="AlphaFoldDB" id="A0A090RXH5"/>
<evidence type="ECO:0000313" key="13">
    <source>
        <dbReference type="Proteomes" id="UP000029228"/>
    </source>
</evidence>
<comment type="similarity">
    <text evidence="2">Belongs to the ABC transporter superfamily.</text>
</comment>
<evidence type="ECO:0000256" key="2">
    <source>
        <dbReference type="ARBA" id="ARBA00005417"/>
    </source>
</evidence>
<evidence type="ECO:0000256" key="3">
    <source>
        <dbReference type="ARBA" id="ARBA00022448"/>
    </source>
</evidence>
<keyword evidence="4" id="KW-1003">Cell membrane</keyword>
<dbReference type="GO" id="GO:0005524">
    <property type="term" value="F:ATP binding"/>
    <property type="evidence" value="ECO:0007669"/>
    <property type="project" value="UniProtKB-KW"/>
</dbReference>
<dbReference type="InterPro" id="IPR003593">
    <property type="entry name" value="AAA+_ATPase"/>
</dbReference>
<dbReference type="Gene3D" id="3.40.50.300">
    <property type="entry name" value="P-loop containing nucleotide triphosphate hydrolases"/>
    <property type="match status" value="1"/>
</dbReference>
<dbReference type="STRING" id="990268.JCM19235_4370"/>
<accession>A0A090RXH5</accession>
<dbReference type="InterPro" id="IPR017871">
    <property type="entry name" value="ABC_transporter-like_CS"/>
</dbReference>
<evidence type="ECO:0000256" key="6">
    <source>
        <dbReference type="ARBA" id="ARBA00022741"/>
    </source>
</evidence>
<dbReference type="GO" id="GO:0006826">
    <property type="term" value="P:iron ion transport"/>
    <property type="evidence" value="ECO:0007669"/>
    <property type="project" value="UniProtKB-KW"/>
</dbReference>
<keyword evidence="5" id="KW-0410">Iron transport</keyword>
<dbReference type="PANTHER" id="PTHR42771:SF4">
    <property type="entry name" value="IRON(3+)-HYDROXAMATE IMPORT ATP-BINDING PROTEIN FHUC"/>
    <property type="match status" value="1"/>
</dbReference>
<keyword evidence="3" id="KW-0813">Transport</keyword>
<keyword evidence="7 12" id="KW-0067">ATP-binding</keyword>
<dbReference type="Proteomes" id="UP000029228">
    <property type="component" value="Unassembled WGS sequence"/>
</dbReference>
<comment type="subcellular location">
    <subcellularLocation>
        <location evidence="1">Cell membrane</location>
        <topology evidence="1">Peripheral membrane protein</topology>
    </subcellularLocation>
</comment>
<dbReference type="GO" id="GO:0005886">
    <property type="term" value="C:plasma membrane"/>
    <property type="evidence" value="ECO:0007669"/>
    <property type="project" value="UniProtKB-SubCell"/>
</dbReference>
<dbReference type="InterPro" id="IPR003439">
    <property type="entry name" value="ABC_transporter-like_ATP-bd"/>
</dbReference>
<keyword evidence="8" id="KW-0408">Iron</keyword>
<reference evidence="12 13" key="2">
    <citation type="submission" date="2014-09" db="EMBL/GenBank/DDBJ databases">
        <authorList>
            <consortium name="NBRP consortium"/>
            <person name="Sawabe T."/>
            <person name="Meirelles P."/>
            <person name="Nakanishi M."/>
            <person name="Sayaka M."/>
            <person name="Hattori M."/>
            <person name="Ohkuma M."/>
        </authorList>
    </citation>
    <scope>NUCLEOTIDE SEQUENCE [LARGE SCALE GENOMIC DNA]</scope>
    <source>
        <strain evidence="13">JCM19235</strain>
    </source>
</reference>
<dbReference type="CDD" id="cd03214">
    <property type="entry name" value="ABC_Iron-Siderophores_B12_Hemin"/>
    <property type="match status" value="1"/>
</dbReference>
<keyword evidence="13" id="KW-1185">Reference proteome</keyword>
<name>A0A090RXH5_9VIBR</name>
<gene>
    <name evidence="12" type="ORF">JCM19235_4370</name>
</gene>
<reference evidence="12 13" key="1">
    <citation type="submission" date="2014-09" db="EMBL/GenBank/DDBJ databases">
        <title>Vibrio maritimus JCM 19235. (C45) whole genome shotgun sequence.</title>
        <authorList>
            <person name="Sawabe T."/>
            <person name="Meirelles P."/>
            <person name="Nakanishi M."/>
            <person name="Sayaka M."/>
            <person name="Hattori M."/>
            <person name="Ohkuma M."/>
        </authorList>
    </citation>
    <scope>NUCLEOTIDE SEQUENCE [LARGE SCALE GENOMIC DNA]</scope>
    <source>
        <strain evidence="13">JCM19235</strain>
    </source>
</reference>
<evidence type="ECO:0000256" key="10">
    <source>
        <dbReference type="ARBA" id="ARBA00023136"/>
    </source>
</evidence>